<feature type="region of interest" description="Disordered" evidence="2">
    <location>
        <begin position="290"/>
        <end position="319"/>
    </location>
</feature>
<feature type="coiled-coil region" evidence="1">
    <location>
        <begin position="150"/>
        <end position="181"/>
    </location>
</feature>
<sequence length="319" mass="35030">MAEAVGAASGVLALTVFAFKASKSLFEAVSSFRSQRRTIQDIETDLGALVAVLNLIIQQAQGSGNDSKLEPLREPVKCCTKTCQEMQEMLDACTRHAKDNRDSIRDWLHMRYHEKNLQDNKQRLASYKSTLNIIFASMNIQDHATTQDYLNELKRSIEGTKEDLEDQLGLVEQAISGAEASRRGLLLADQVQVVIERNRGGEDSRTLFGTDTSRPAFSLTVSDNEAQRGAVMAAGVHSPEVLQSLLKGTPAADLVLVLQTLRNQSPSNNTDMLPSFLDSHSAGRTLAIDMPSTMNATPRPPPSRPGNEQREREISRPVG</sequence>
<dbReference type="InterPro" id="IPR031348">
    <property type="entry name" value="PigL_N"/>
</dbReference>
<dbReference type="Pfam" id="PF17111">
    <property type="entry name" value="PigL_N"/>
    <property type="match status" value="1"/>
</dbReference>
<protein>
    <recommendedName>
        <fullName evidence="3">Azaphilone pigments biosynthesis cluster protein L N-terminal domain-containing protein</fullName>
    </recommendedName>
</protein>
<evidence type="ECO:0000313" key="4">
    <source>
        <dbReference type="EMBL" id="KAF7505952.1"/>
    </source>
</evidence>
<feature type="domain" description="Azaphilone pigments biosynthesis cluster protein L N-terminal" evidence="3">
    <location>
        <begin position="2"/>
        <end position="177"/>
    </location>
</feature>
<reference evidence="4" key="1">
    <citation type="submission" date="2020-02" db="EMBL/GenBank/DDBJ databases">
        <authorList>
            <person name="Palmer J.M."/>
        </authorList>
    </citation>
    <scope>NUCLEOTIDE SEQUENCE</scope>
    <source>
        <strain evidence="4">EPUS1.4</strain>
        <tissue evidence="4">Thallus</tissue>
    </source>
</reference>
<evidence type="ECO:0000256" key="2">
    <source>
        <dbReference type="SAM" id="MobiDB-lite"/>
    </source>
</evidence>
<feature type="compositionally biased region" description="Basic and acidic residues" evidence="2">
    <location>
        <begin position="307"/>
        <end position="319"/>
    </location>
</feature>
<dbReference type="EMBL" id="JAACFV010000097">
    <property type="protein sequence ID" value="KAF7505952.1"/>
    <property type="molecule type" value="Genomic_DNA"/>
</dbReference>
<keyword evidence="1" id="KW-0175">Coiled coil</keyword>
<organism evidence="4 5">
    <name type="scientific">Endocarpon pusillum</name>
    <dbReference type="NCBI Taxonomy" id="364733"/>
    <lineage>
        <taxon>Eukaryota</taxon>
        <taxon>Fungi</taxon>
        <taxon>Dikarya</taxon>
        <taxon>Ascomycota</taxon>
        <taxon>Pezizomycotina</taxon>
        <taxon>Eurotiomycetes</taxon>
        <taxon>Chaetothyriomycetidae</taxon>
        <taxon>Verrucariales</taxon>
        <taxon>Verrucariaceae</taxon>
        <taxon>Endocarpon</taxon>
    </lineage>
</organism>
<evidence type="ECO:0000259" key="3">
    <source>
        <dbReference type="Pfam" id="PF17111"/>
    </source>
</evidence>
<dbReference type="AlphaFoldDB" id="A0A8H7ADU6"/>
<dbReference type="OrthoDB" id="5068804at2759"/>
<evidence type="ECO:0000313" key="5">
    <source>
        <dbReference type="Proteomes" id="UP000606974"/>
    </source>
</evidence>
<dbReference type="Proteomes" id="UP000606974">
    <property type="component" value="Unassembled WGS sequence"/>
</dbReference>
<comment type="caution">
    <text evidence="4">The sequence shown here is derived from an EMBL/GenBank/DDBJ whole genome shotgun (WGS) entry which is preliminary data.</text>
</comment>
<evidence type="ECO:0000256" key="1">
    <source>
        <dbReference type="SAM" id="Coils"/>
    </source>
</evidence>
<gene>
    <name evidence="4" type="ORF">GJ744_012394</name>
</gene>
<proteinExistence type="predicted"/>
<keyword evidence="5" id="KW-1185">Reference proteome</keyword>
<accession>A0A8H7ADU6</accession>
<name>A0A8H7ADU6_9EURO</name>